<evidence type="ECO:0000256" key="10">
    <source>
        <dbReference type="SAM" id="Phobius"/>
    </source>
</evidence>
<keyword evidence="14" id="KW-1185">Reference proteome</keyword>
<evidence type="ECO:0000259" key="12">
    <source>
        <dbReference type="Pfam" id="PF07730"/>
    </source>
</evidence>
<dbReference type="InterPro" id="IPR011712">
    <property type="entry name" value="Sig_transdc_His_kin_sub3_dim/P"/>
</dbReference>
<feature type="region of interest" description="Disordered" evidence="9">
    <location>
        <begin position="500"/>
        <end position="531"/>
    </location>
</feature>
<evidence type="ECO:0000256" key="4">
    <source>
        <dbReference type="ARBA" id="ARBA00022679"/>
    </source>
</evidence>
<gene>
    <name evidence="13" type="ORF">KG103_14410</name>
</gene>
<evidence type="ECO:0000256" key="6">
    <source>
        <dbReference type="ARBA" id="ARBA00022777"/>
    </source>
</evidence>
<accession>A0ABX8D3K9</accession>
<evidence type="ECO:0000256" key="1">
    <source>
        <dbReference type="ARBA" id="ARBA00000085"/>
    </source>
</evidence>
<keyword evidence="10" id="KW-0812">Transmembrane</keyword>
<feature type="domain" description="Signal transduction histidine kinase subgroup 3 dimerisation and phosphoacceptor" evidence="12">
    <location>
        <begin position="300"/>
        <end position="365"/>
    </location>
</feature>
<keyword evidence="10" id="KW-1133">Transmembrane helix</keyword>
<evidence type="ECO:0000313" key="14">
    <source>
        <dbReference type="Proteomes" id="UP000677804"/>
    </source>
</evidence>
<dbReference type="PANTHER" id="PTHR24421">
    <property type="entry name" value="NITRATE/NITRITE SENSOR PROTEIN NARX-RELATED"/>
    <property type="match status" value="1"/>
</dbReference>
<keyword evidence="10" id="KW-0472">Membrane</keyword>
<evidence type="ECO:0000256" key="7">
    <source>
        <dbReference type="ARBA" id="ARBA00022840"/>
    </source>
</evidence>
<comment type="catalytic activity">
    <reaction evidence="1">
        <text>ATP + protein L-histidine = ADP + protein N-phospho-L-histidine.</text>
        <dbReference type="EC" id="2.7.13.3"/>
    </reaction>
</comment>
<evidence type="ECO:0000256" key="5">
    <source>
        <dbReference type="ARBA" id="ARBA00022741"/>
    </source>
</evidence>
<evidence type="ECO:0000259" key="11">
    <source>
        <dbReference type="Pfam" id="PF02518"/>
    </source>
</evidence>
<feature type="transmembrane region" description="Helical" evidence="10">
    <location>
        <begin position="251"/>
        <end position="268"/>
    </location>
</feature>
<keyword evidence="3" id="KW-0597">Phosphoprotein</keyword>
<dbReference type="Pfam" id="PF07730">
    <property type="entry name" value="HisKA_3"/>
    <property type="match status" value="1"/>
</dbReference>
<proteinExistence type="predicted"/>
<feature type="transmembrane region" description="Helical" evidence="10">
    <location>
        <begin position="189"/>
        <end position="209"/>
    </location>
</feature>
<keyword evidence="7" id="KW-0067">ATP-binding</keyword>
<keyword evidence="8" id="KW-0902">Two-component regulatory system</keyword>
<dbReference type="Proteomes" id="UP000677804">
    <property type="component" value="Chromosome"/>
</dbReference>
<organism evidence="13 14">
    <name type="scientific">Cellulomonas wangleii</name>
    <dbReference type="NCBI Taxonomy" id="2816956"/>
    <lineage>
        <taxon>Bacteria</taxon>
        <taxon>Bacillati</taxon>
        <taxon>Actinomycetota</taxon>
        <taxon>Actinomycetes</taxon>
        <taxon>Micrococcales</taxon>
        <taxon>Cellulomonadaceae</taxon>
        <taxon>Cellulomonas</taxon>
    </lineage>
</organism>
<reference evidence="13 14" key="1">
    <citation type="submission" date="2021-05" db="EMBL/GenBank/DDBJ databases">
        <title>Novel species in genus Cellulomonas.</title>
        <authorList>
            <person name="Zhang G."/>
        </authorList>
    </citation>
    <scope>NUCLEOTIDE SEQUENCE [LARGE SCALE GENOMIC DNA]</scope>
    <source>
        <strain evidence="14">zg-ZUI222</strain>
    </source>
</reference>
<dbReference type="Pfam" id="PF02518">
    <property type="entry name" value="HATPase_c"/>
    <property type="match status" value="1"/>
</dbReference>
<protein>
    <recommendedName>
        <fullName evidence="2">histidine kinase</fullName>
        <ecNumber evidence="2">2.7.13.3</ecNumber>
    </recommendedName>
</protein>
<keyword evidence="6 13" id="KW-0418">Kinase</keyword>
<dbReference type="SUPFAM" id="SSF55874">
    <property type="entry name" value="ATPase domain of HSP90 chaperone/DNA topoisomerase II/histidine kinase"/>
    <property type="match status" value="1"/>
</dbReference>
<keyword evidence="5" id="KW-0547">Nucleotide-binding</keyword>
<dbReference type="EMBL" id="CP074405">
    <property type="protein sequence ID" value="QVI61638.1"/>
    <property type="molecule type" value="Genomic_DNA"/>
</dbReference>
<name>A0ABX8D3K9_9CELL</name>
<feature type="transmembrane region" description="Helical" evidence="10">
    <location>
        <begin position="81"/>
        <end position="103"/>
    </location>
</feature>
<dbReference type="GO" id="GO:0016301">
    <property type="term" value="F:kinase activity"/>
    <property type="evidence" value="ECO:0007669"/>
    <property type="project" value="UniProtKB-KW"/>
</dbReference>
<feature type="domain" description="Histidine kinase/HSP90-like ATPase" evidence="11">
    <location>
        <begin position="413"/>
        <end position="500"/>
    </location>
</feature>
<feature type="compositionally biased region" description="Basic and acidic residues" evidence="9">
    <location>
        <begin position="509"/>
        <end position="531"/>
    </location>
</feature>
<dbReference type="PANTHER" id="PTHR24421:SF10">
    <property type="entry name" value="NITRATE_NITRITE SENSOR PROTEIN NARQ"/>
    <property type="match status" value="1"/>
</dbReference>
<sequence length="531" mass="54841">MTSADPSTAGPSPADPSPAGVAARATGRQAGPTDGAGWEGGPVIRRAAVVQVPSTRDEPPLTEAQVAGGSPVARLVAARPWVMDATVAVVVVLVGLVGSMFIWETANGAVGLGLYQPDSGVAQRVTVTWLVGTAAGAGLLLLRRVRPITVTVLLVVAALASLQVAGVLGVLGACLACALYSVAASRGTTTTWLVFGAVLTVVTVALWSWQDLGLLEMVLWSNAVVSQSDPSEWRTVLDAPLFSAGRRTGSVLLLLALLLLGVAVGSAARARRQHAADLVERYRALARQRDDGIALARAAERAHIAREMHDVVAHSLTVMVALADGADAAFERAPDRSRDALRQVARTGRSALVDMQRVLGALGPSVVDGTDRRVEPTELDLPTVVERFAAAGLPVTADGLDTALPADTSVRLAVLRILGEALTNVLRHAPGAGSVDVAVRRTPTTVEVDVADSGGTRPGSGGGTGRGIVGMRERAALLGGHVEAGPRPEGGWRVRAVLPWTGEGGADGEQVHREQLDGEPGRDRTDDGGRP</sequence>
<dbReference type="CDD" id="cd16917">
    <property type="entry name" value="HATPase_UhpB-NarQ-NarX-like"/>
    <property type="match status" value="1"/>
</dbReference>
<feature type="transmembrane region" description="Helical" evidence="10">
    <location>
        <begin position="154"/>
        <end position="183"/>
    </location>
</feature>
<dbReference type="InterPro" id="IPR050482">
    <property type="entry name" value="Sensor_HK_TwoCompSys"/>
</dbReference>
<dbReference type="EC" id="2.7.13.3" evidence="2"/>
<keyword evidence="4" id="KW-0808">Transferase</keyword>
<feature type="transmembrane region" description="Helical" evidence="10">
    <location>
        <begin position="123"/>
        <end position="142"/>
    </location>
</feature>
<feature type="compositionally biased region" description="Low complexity" evidence="9">
    <location>
        <begin position="1"/>
        <end position="20"/>
    </location>
</feature>
<feature type="region of interest" description="Disordered" evidence="9">
    <location>
        <begin position="1"/>
        <end position="40"/>
    </location>
</feature>
<evidence type="ECO:0000256" key="9">
    <source>
        <dbReference type="SAM" id="MobiDB-lite"/>
    </source>
</evidence>
<evidence type="ECO:0000313" key="13">
    <source>
        <dbReference type="EMBL" id="QVI61638.1"/>
    </source>
</evidence>
<dbReference type="InterPro" id="IPR003594">
    <property type="entry name" value="HATPase_dom"/>
</dbReference>
<evidence type="ECO:0000256" key="3">
    <source>
        <dbReference type="ARBA" id="ARBA00022553"/>
    </source>
</evidence>
<dbReference type="Gene3D" id="3.30.565.10">
    <property type="entry name" value="Histidine kinase-like ATPase, C-terminal domain"/>
    <property type="match status" value="1"/>
</dbReference>
<evidence type="ECO:0000256" key="8">
    <source>
        <dbReference type="ARBA" id="ARBA00023012"/>
    </source>
</evidence>
<evidence type="ECO:0000256" key="2">
    <source>
        <dbReference type="ARBA" id="ARBA00012438"/>
    </source>
</evidence>
<dbReference type="InterPro" id="IPR036890">
    <property type="entry name" value="HATPase_C_sf"/>
</dbReference>
<dbReference type="Gene3D" id="1.20.5.1930">
    <property type="match status" value="1"/>
</dbReference>